<evidence type="ECO:0000313" key="3">
    <source>
        <dbReference type="Proteomes" id="UP001159363"/>
    </source>
</evidence>
<keyword evidence="3" id="KW-1185">Reference proteome</keyword>
<sequence length="466" mass="51431">MEVLRALIDRRHKRWHSSGNILNRHATSELKICRGGARGASTQPLDYRSANLPLSYRGRAPFSLPNHLSDGVSVLVAWTVTPDHAPEKGRDIAGVRSAVIKAITRKIRSTGHHITHDVCCDKAIGTRAAPIVGGLMLCPNSPEMHTCPYLSPEVTSQVLSELQVKYAIAARIIWSSLPPLPQRYSGCEEPFWTRATELYKSPRAHCVKSLESWAAVSASHEYIGTKGTAPETDRLDRGKARLDTTRLPTKAMRVRFPAGSLLDFRTWEPYRTMLLVGGFSRGFPVSPPLHSSAAAHSPHLDVKSRLNLFTRSLTEPRSALDCFIRPCVYLAVENAEEMHGSVPPQATISNDAIARKGGGGAEELKDLLVSRPVEIRTWRTHPLSGCLPSDAVPSDLRGKLLKPRAASHKCRALLFWKDLVKLILHEAEEYPGSRSEAGLREISKNGPTRLDAQQNEDDADDIFPVE</sequence>
<proteinExistence type="predicted"/>
<evidence type="ECO:0000313" key="2">
    <source>
        <dbReference type="EMBL" id="KAJ8867786.1"/>
    </source>
</evidence>
<reference evidence="2 3" key="1">
    <citation type="submission" date="2023-02" db="EMBL/GenBank/DDBJ databases">
        <title>LHISI_Scaffold_Assembly.</title>
        <authorList>
            <person name="Stuart O.P."/>
            <person name="Cleave R."/>
            <person name="Magrath M.J.L."/>
            <person name="Mikheyev A.S."/>
        </authorList>
    </citation>
    <scope>NUCLEOTIDE SEQUENCE [LARGE SCALE GENOMIC DNA]</scope>
    <source>
        <strain evidence="2">Daus_M_001</strain>
        <tissue evidence="2">Leg muscle</tissue>
    </source>
</reference>
<evidence type="ECO:0000256" key="1">
    <source>
        <dbReference type="SAM" id="MobiDB-lite"/>
    </source>
</evidence>
<feature type="region of interest" description="Disordered" evidence="1">
    <location>
        <begin position="432"/>
        <end position="466"/>
    </location>
</feature>
<accession>A0ABQ9G5R2</accession>
<organism evidence="2 3">
    <name type="scientific">Dryococelus australis</name>
    <dbReference type="NCBI Taxonomy" id="614101"/>
    <lineage>
        <taxon>Eukaryota</taxon>
        <taxon>Metazoa</taxon>
        <taxon>Ecdysozoa</taxon>
        <taxon>Arthropoda</taxon>
        <taxon>Hexapoda</taxon>
        <taxon>Insecta</taxon>
        <taxon>Pterygota</taxon>
        <taxon>Neoptera</taxon>
        <taxon>Polyneoptera</taxon>
        <taxon>Phasmatodea</taxon>
        <taxon>Verophasmatodea</taxon>
        <taxon>Anareolatae</taxon>
        <taxon>Phasmatidae</taxon>
        <taxon>Eurycanthinae</taxon>
        <taxon>Dryococelus</taxon>
    </lineage>
</organism>
<name>A0ABQ9G5R2_9NEOP</name>
<comment type="caution">
    <text evidence="2">The sequence shown here is derived from an EMBL/GenBank/DDBJ whole genome shotgun (WGS) entry which is preliminary data.</text>
</comment>
<dbReference type="Proteomes" id="UP001159363">
    <property type="component" value="Chromosome 14"/>
</dbReference>
<dbReference type="EMBL" id="JARBHB010000015">
    <property type="protein sequence ID" value="KAJ8867786.1"/>
    <property type="molecule type" value="Genomic_DNA"/>
</dbReference>
<gene>
    <name evidence="2" type="ORF">PR048_031591</name>
</gene>
<protein>
    <submittedName>
        <fullName evidence="2">Uncharacterized protein</fullName>
    </submittedName>
</protein>
<feature type="compositionally biased region" description="Acidic residues" evidence="1">
    <location>
        <begin position="454"/>
        <end position="466"/>
    </location>
</feature>